<evidence type="ECO:0000256" key="3">
    <source>
        <dbReference type="ARBA" id="ARBA00004922"/>
    </source>
</evidence>
<dbReference type="GO" id="GO:0000139">
    <property type="term" value="C:Golgi membrane"/>
    <property type="evidence" value="ECO:0007669"/>
    <property type="project" value="UniProtKB-SubCell"/>
</dbReference>
<protein>
    <recommendedName>
        <fullName evidence="16">mannosyl-oligosaccharide 1,3-1,6-alpha-mannosidase</fullName>
        <ecNumber evidence="16">3.2.1.114</ecNumber>
    </recommendedName>
    <alternativeName>
        <fullName evidence="17">Mannosyl-oligosaccharide 1,3-1,6-alpha-mannosidase</fullName>
    </alternativeName>
</protein>
<evidence type="ECO:0000256" key="9">
    <source>
        <dbReference type="ARBA" id="ARBA00022968"/>
    </source>
</evidence>
<dbReference type="Pfam" id="PF07748">
    <property type="entry name" value="Glyco_hydro_38C"/>
    <property type="match status" value="1"/>
</dbReference>
<dbReference type="Gene3D" id="2.70.98.30">
    <property type="entry name" value="Golgi alpha-mannosidase II, domain 4"/>
    <property type="match status" value="1"/>
</dbReference>
<dbReference type="InterPro" id="IPR011330">
    <property type="entry name" value="Glyco_hydro/deAcase_b/a-brl"/>
</dbReference>
<dbReference type="Gene3D" id="1.20.1270.50">
    <property type="entry name" value="Glycoside hydrolase family 38, central domain"/>
    <property type="match status" value="1"/>
</dbReference>
<dbReference type="Gene3D" id="3.20.110.10">
    <property type="entry name" value="Glycoside hydrolase 38, N terminal domain"/>
    <property type="match status" value="1"/>
</dbReference>
<dbReference type="Ensembl" id="ENSSSCT00025068680.1">
    <property type="protein sequence ID" value="ENSSSCP00025029563.1"/>
    <property type="gene ID" value="ENSSSCG00025049622.1"/>
</dbReference>
<comment type="function">
    <text evidence="15">Catalyzes the first committed step in the biosynthesis of complex N-glycans. It controls conversion of high mannose to complex N-glycans; the final hydrolytic step in the N-glycan maturation pathway.</text>
</comment>
<evidence type="ECO:0000256" key="4">
    <source>
        <dbReference type="ARBA" id="ARBA00009792"/>
    </source>
</evidence>
<dbReference type="InterPro" id="IPR050843">
    <property type="entry name" value="Glycosyl_Hydrlase_38"/>
</dbReference>
<comment type="cofactor">
    <cofactor evidence="1">
        <name>Zn(2+)</name>
        <dbReference type="ChEBI" id="CHEBI:29105"/>
    </cofactor>
</comment>
<keyword evidence="5 19" id="KW-0812">Transmembrane</keyword>
<dbReference type="Pfam" id="PF09261">
    <property type="entry name" value="Alpha-mann_mid"/>
    <property type="match status" value="1"/>
</dbReference>
<evidence type="ECO:0000259" key="20">
    <source>
        <dbReference type="SMART" id="SM00872"/>
    </source>
</evidence>
<dbReference type="GO" id="GO:0046872">
    <property type="term" value="F:metal ion binding"/>
    <property type="evidence" value="ECO:0007669"/>
    <property type="project" value="UniProtKB-KW"/>
</dbReference>
<dbReference type="Proteomes" id="UP000694727">
    <property type="component" value="Unplaced"/>
</dbReference>
<dbReference type="SUPFAM" id="SSF88713">
    <property type="entry name" value="Glycoside hydrolase/deacetylase"/>
    <property type="match status" value="1"/>
</dbReference>
<dbReference type="InterPro" id="IPR011682">
    <property type="entry name" value="Glyco_hydro_38_C"/>
</dbReference>
<comment type="catalytic activity">
    <reaction evidence="18">
        <text>N(4)-{beta-D-GlcNAc-(1-&gt;2)-alpha-D-Man-(1-&gt;3)-[alpha-D-Man-(1-&gt;3)-[alpha-D-Man-(1-&gt;6)]-alpha-D-Man-(1-&gt;6)]-beta-D-Man-(1-&gt;4)-beta-D-GlcNAc-(1-&gt;4)-beta-D-GlcNAc}-L-asparaginyl-[protein] + 2 H2O = 2 alpha-D-mannopyranose + an N(4)-{beta-D-GlcNAc-(1-&gt;2)-alpha-D-Man-(1-&gt;3)-[alpha-D-Man-(1-&gt;6)]-beta-D-Man-(1-&gt;4)-beta-D-GlcNAc-(1-&gt;4)-beta-D-GlcNAc}-L-asparaginyl-[protein]</text>
        <dbReference type="Rhea" id="RHEA:56052"/>
        <dbReference type="Rhea" id="RHEA-COMP:14368"/>
        <dbReference type="Rhea" id="RHEA-COMP:14369"/>
        <dbReference type="ChEBI" id="CHEBI:15377"/>
        <dbReference type="ChEBI" id="CHEBI:28729"/>
        <dbReference type="ChEBI" id="CHEBI:60615"/>
        <dbReference type="ChEBI" id="CHEBI:60625"/>
        <dbReference type="EC" id="3.2.1.114"/>
    </reaction>
</comment>
<evidence type="ECO:0000256" key="15">
    <source>
        <dbReference type="ARBA" id="ARBA00059516"/>
    </source>
</evidence>
<dbReference type="AlphaFoldDB" id="A0A8D0UU20"/>
<dbReference type="InterPro" id="IPR027291">
    <property type="entry name" value="Glyco_hydro_38_N_sf"/>
</dbReference>
<dbReference type="InterPro" id="IPR028995">
    <property type="entry name" value="Glyco_hydro_57/38_cen_sf"/>
</dbReference>
<evidence type="ECO:0000256" key="11">
    <source>
        <dbReference type="ARBA" id="ARBA00023034"/>
    </source>
</evidence>
<dbReference type="SUPFAM" id="SSF88688">
    <property type="entry name" value="Families 57/38 glycoside transferase middle domain"/>
    <property type="match status" value="1"/>
</dbReference>
<feature type="transmembrane region" description="Helical" evidence="19">
    <location>
        <begin position="7"/>
        <end position="26"/>
    </location>
</feature>
<proteinExistence type="inferred from homology"/>
<dbReference type="PANTHER" id="PTHR11607">
    <property type="entry name" value="ALPHA-MANNOSIDASE"/>
    <property type="match status" value="1"/>
</dbReference>
<dbReference type="GO" id="GO:0030246">
    <property type="term" value="F:carbohydrate binding"/>
    <property type="evidence" value="ECO:0007669"/>
    <property type="project" value="InterPro"/>
</dbReference>
<evidence type="ECO:0000313" key="21">
    <source>
        <dbReference type="Ensembl" id="ENSSSCP00025029563.1"/>
    </source>
</evidence>
<keyword evidence="10 19" id="KW-1133">Transmembrane helix</keyword>
<keyword evidence="8" id="KW-0862">Zinc</keyword>
<evidence type="ECO:0000256" key="1">
    <source>
        <dbReference type="ARBA" id="ARBA00001947"/>
    </source>
</evidence>
<dbReference type="InterPro" id="IPR037094">
    <property type="entry name" value="Glyco_hydro_38_cen_sf"/>
</dbReference>
<keyword evidence="12 19" id="KW-0472">Membrane</keyword>
<evidence type="ECO:0000256" key="14">
    <source>
        <dbReference type="ARBA" id="ARBA00023295"/>
    </source>
</evidence>
<evidence type="ECO:0000256" key="10">
    <source>
        <dbReference type="ARBA" id="ARBA00022989"/>
    </source>
</evidence>
<keyword evidence="7" id="KW-0378">Hydrolase</keyword>
<accession>A0A8D0UU20</accession>
<dbReference type="InterPro" id="IPR000602">
    <property type="entry name" value="Glyco_hydro_38_N"/>
</dbReference>
<dbReference type="SUPFAM" id="SSF74650">
    <property type="entry name" value="Galactose mutarotase-like"/>
    <property type="match status" value="1"/>
</dbReference>
<feature type="domain" description="Glycoside hydrolase family 38 central" evidence="20">
    <location>
        <begin position="503"/>
        <end position="589"/>
    </location>
</feature>
<name>A0A8D0UU20_PIG</name>
<reference evidence="21" key="1">
    <citation type="submission" date="2025-08" db="UniProtKB">
        <authorList>
            <consortium name="Ensembl"/>
        </authorList>
    </citation>
    <scope>IDENTIFICATION</scope>
</reference>
<keyword evidence="9" id="KW-0735">Signal-anchor</keyword>
<dbReference type="GO" id="GO:0006013">
    <property type="term" value="P:mannose metabolic process"/>
    <property type="evidence" value="ECO:0007669"/>
    <property type="project" value="InterPro"/>
</dbReference>
<evidence type="ECO:0000256" key="13">
    <source>
        <dbReference type="ARBA" id="ARBA00023157"/>
    </source>
</evidence>
<dbReference type="InterPro" id="IPR011013">
    <property type="entry name" value="Gal_mutarotase_sf_dom"/>
</dbReference>
<keyword evidence="13" id="KW-1015">Disulfide bond</keyword>
<dbReference type="SMART" id="SM00872">
    <property type="entry name" value="Alpha-mann_mid"/>
    <property type="match status" value="1"/>
</dbReference>
<evidence type="ECO:0000256" key="5">
    <source>
        <dbReference type="ARBA" id="ARBA00022692"/>
    </source>
</evidence>
<dbReference type="Pfam" id="PF01074">
    <property type="entry name" value="Glyco_hydro_38N"/>
    <property type="match status" value="1"/>
</dbReference>
<keyword evidence="14" id="KW-0326">Glycosidase</keyword>
<keyword evidence="11" id="KW-0333">Golgi apparatus</keyword>
<evidence type="ECO:0000256" key="17">
    <source>
        <dbReference type="ARBA" id="ARBA00083602"/>
    </source>
</evidence>
<evidence type="ECO:0000256" key="12">
    <source>
        <dbReference type="ARBA" id="ARBA00023136"/>
    </source>
</evidence>
<dbReference type="InterPro" id="IPR015341">
    <property type="entry name" value="Glyco_hydro_38_cen"/>
</dbReference>
<evidence type="ECO:0000256" key="18">
    <source>
        <dbReference type="ARBA" id="ARBA00093232"/>
    </source>
</evidence>
<comment type="pathway">
    <text evidence="3">Protein modification; protein glycosylation.</text>
</comment>
<sequence>MKLSRQFTVFGSAIFCVVIFSLYLMLDRGHLDYPKSPRREGSFPQGQLSLLQEKIDHLERLLAENNEIISNIKDSVINLSESVEDGPKNSQGNFSQGFGSPLLSSKQLSLTVDPEDCLFASQSGSQRSDVQMLDVYSLIPFDNPDGGVWKQGFDITYRADEWDTKPLQVFVVPHSHNDPGWLKTFDDYFREKTQYIFNNMVIKLKEDPRRKFMWSEISYLSKWWETIDLQKKDAVKSLLENGQFEIVTGGWVMPDEAGTHYFALIDQLIEGHQWLEKNLGVKPRSGWAIDPFGHSPTMTYLLKRAGFSHMLIQRVHYAVKKHFSLHKTLEFFWRQNWDLGSGTDIFCHMMPFYSYDIPHTCGPDPKICCQFDFKRLPGGRYGCPWGVPPETIYPGNVQNRAEMLLDQYRKKSKLFRTTVVLAPLGDDFRYCERTEWDHQFKNYQLLFDYMNSHPQYNVKIQFGTLSDYFDALDKEDAANRKNSQSMFPVLSGDFFTYADRDDHYWSGYFTSRPFYKRMDRILESHLRAAEVLYYFALKQAQQYKISKFLSSSLYVALTEARRNLGLFQHHDAITGTAKDWVVVDYGTRLFHSLMNLKKIIGHSALLLILKDKHLYDSYSFDTFLEMDLKQRTQSSLPQKNVISLSTEPRYLVVSNPSEQDRNSVVSVYVSSPKAQVFSASGKPVEIQMSAVIMKKVFASLETIISISWIFLKKCDFSPQPYVYTTPPFVIVQHGRFYSDVTCFFEHVTHRVRLYNVHGIEGQSVEVSNVVDIRKERNHEIAMRISSSINSQNRFYTDLNGYQIQPRMTMSKLPLQANVYPMTTMAYIQDAQYRLTLLAAQSLGVSSLKSGQIEVIMDRRLMQDDNRGLEQGVHDNKITANLFRILLEKRSVVNMEEEKKSVSYPSLLSHITSSFLNHPVFPMTEKVPVPTLQLLGEFSPLMSSLPCDIHLVNLRTIQSKVDDKHSNEAALILHRRGFDCHFSNRDTGLLCSTTQGKILVQKLFNKFTVVSLTPSSLSLMHSPPDARNLSEISLSPMEISTFRIQLR</sequence>
<evidence type="ECO:0000256" key="2">
    <source>
        <dbReference type="ARBA" id="ARBA00004323"/>
    </source>
</evidence>
<comment type="similarity">
    <text evidence="4">Belongs to the glycosyl hydrolase 38 family.</text>
</comment>
<dbReference type="FunFam" id="2.70.98.30:FF:000002">
    <property type="entry name" value="Alpha-mannosidase"/>
    <property type="match status" value="1"/>
</dbReference>
<dbReference type="FunFam" id="1.20.1270.50:FF:000001">
    <property type="entry name" value="Alpha-mannosidase"/>
    <property type="match status" value="1"/>
</dbReference>
<dbReference type="GO" id="GO:0004572">
    <property type="term" value="F:mannosyl-oligosaccharide 1,3-1,6-alpha-mannosidase activity"/>
    <property type="evidence" value="ECO:0007669"/>
    <property type="project" value="UniProtKB-EC"/>
</dbReference>
<evidence type="ECO:0000313" key="22">
    <source>
        <dbReference type="Proteomes" id="UP000694727"/>
    </source>
</evidence>
<evidence type="ECO:0000256" key="6">
    <source>
        <dbReference type="ARBA" id="ARBA00022723"/>
    </source>
</evidence>
<keyword evidence="6" id="KW-0479">Metal-binding</keyword>
<dbReference type="FunFam" id="3.20.110.10:FF:000003">
    <property type="entry name" value="Alpha-mannosidase"/>
    <property type="match status" value="1"/>
</dbReference>
<organism evidence="21 22">
    <name type="scientific">Sus scrofa</name>
    <name type="common">Pig</name>
    <dbReference type="NCBI Taxonomy" id="9823"/>
    <lineage>
        <taxon>Eukaryota</taxon>
        <taxon>Metazoa</taxon>
        <taxon>Chordata</taxon>
        <taxon>Craniata</taxon>
        <taxon>Vertebrata</taxon>
        <taxon>Euteleostomi</taxon>
        <taxon>Mammalia</taxon>
        <taxon>Eutheria</taxon>
        <taxon>Laurasiatheria</taxon>
        <taxon>Artiodactyla</taxon>
        <taxon>Suina</taxon>
        <taxon>Suidae</taxon>
        <taxon>Sus</taxon>
    </lineage>
</organism>
<dbReference type="EC" id="3.2.1.114" evidence="16"/>
<evidence type="ECO:0000256" key="19">
    <source>
        <dbReference type="SAM" id="Phobius"/>
    </source>
</evidence>
<evidence type="ECO:0000256" key="8">
    <source>
        <dbReference type="ARBA" id="ARBA00022833"/>
    </source>
</evidence>
<dbReference type="PANTHER" id="PTHR11607:SF69">
    <property type="entry name" value="ALPHA-MANNOSIDASE 2"/>
    <property type="match status" value="1"/>
</dbReference>
<gene>
    <name evidence="21" type="primary">MAN2A1</name>
</gene>
<comment type="subcellular location">
    <subcellularLocation>
        <location evidence="2">Golgi apparatus membrane</location>
        <topology evidence="2">Single-pass type II membrane protein</topology>
    </subcellularLocation>
</comment>
<evidence type="ECO:0000256" key="16">
    <source>
        <dbReference type="ARBA" id="ARBA00066412"/>
    </source>
</evidence>
<evidence type="ECO:0000256" key="7">
    <source>
        <dbReference type="ARBA" id="ARBA00022801"/>
    </source>
</evidence>